<dbReference type="OrthoDB" id="8195119at2759"/>
<accession>A0A6L2PT60</accession>
<feature type="region of interest" description="Disordered" evidence="1">
    <location>
        <begin position="485"/>
        <end position="505"/>
    </location>
</feature>
<comment type="caution">
    <text evidence="2">The sequence shown here is derived from an EMBL/GenBank/DDBJ whole genome shotgun (WGS) entry which is preliminary data.</text>
</comment>
<protein>
    <submittedName>
        <fullName evidence="2">Uncharacterized protein</fullName>
    </submittedName>
</protein>
<evidence type="ECO:0000256" key="1">
    <source>
        <dbReference type="SAM" id="MobiDB-lite"/>
    </source>
</evidence>
<dbReference type="Gene3D" id="3.40.50.10140">
    <property type="entry name" value="Toll/interleukin-1 receptor homology (TIR) domain"/>
    <property type="match status" value="1"/>
</dbReference>
<reference evidence="3" key="1">
    <citation type="submission" date="2020-01" db="EMBL/GenBank/DDBJ databases">
        <title>Draft genome sequence of the Termite Coptotermes fromosanus.</title>
        <authorList>
            <person name="Itakura S."/>
            <person name="Yosikawa Y."/>
            <person name="Umezawa K."/>
        </authorList>
    </citation>
    <scope>NUCLEOTIDE SEQUENCE [LARGE SCALE GENOMIC DNA]</scope>
</reference>
<gene>
    <name evidence="2" type="ORF">Cfor_10380</name>
</gene>
<name>A0A6L2PT60_COPFO</name>
<dbReference type="InterPro" id="IPR035897">
    <property type="entry name" value="Toll_tir_struct_dom_sf"/>
</dbReference>
<keyword evidence="3" id="KW-1185">Reference proteome</keyword>
<proteinExistence type="predicted"/>
<dbReference type="InParanoid" id="A0A6L2PT60"/>
<evidence type="ECO:0000313" key="2">
    <source>
        <dbReference type="EMBL" id="GFG34820.1"/>
    </source>
</evidence>
<evidence type="ECO:0000313" key="3">
    <source>
        <dbReference type="Proteomes" id="UP000502823"/>
    </source>
</evidence>
<dbReference type="Proteomes" id="UP000502823">
    <property type="component" value="Unassembled WGS sequence"/>
</dbReference>
<organism evidence="2 3">
    <name type="scientific">Coptotermes formosanus</name>
    <name type="common">Formosan subterranean termite</name>
    <dbReference type="NCBI Taxonomy" id="36987"/>
    <lineage>
        <taxon>Eukaryota</taxon>
        <taxon>Metazoa</taxon>
        <taxon>Ecdysozoa</taxon>
        <taxon>Arthropoda</taxon>
        <taxon>Hexapoda</taxon>
        <taxon>Insecta</taxon>
        <taxon>Pterygota</taxon>
        <taxon>Neoptera</taxon>
        <taxon>Polyneoptera</taxon>
        <taxon>Dictyoptera</taxon>
        <taxon>Blattodea</taxon>
        <taxon>Blattoidea</taxon>
        <taxon>Termitoidae</taxon>
        <taxon>Rhinotermitidae</taxon>
        <taxon>Coptotermes</taxon>
    </lineage>
</organism>
<dbReference type="AlphaFoldDB" id="A0A6L2PT60"/>
<sequence>MGSRFLRWCSKCLKIRTSNGSSTIVSDTSGQLRDPVTNSLDLQQNLGDETVKDQSITASQHGFDLGHSDHTCSMVSAGALRTPTKSETACNETDLRSDETCLTCEFSPSLFHIRTSHNTQPLTTNLEASVSSAYTCDSFVNYDVCTDSQSSSSGTLLCPNSDLLSVEPSEYPELTAGEIALIENDIEVYLNRICPTTYYDFCLITCETDDEEARVFRSKFCREYGLVGCMLSDDNFASLGRDIFEQYEALMNRSTKVFFYHTENYKKDNVHRRVQNAAVYQQLWQQMCKDKDKCVPVFPNGSYRLGLALSGISGLDPTHPEHMHRRVVATFTDRVRNVRMLKEADAKRRRSVLYKELCEYVAQCYKERKDCHGRQGKALGTNTRLALRPERVRRQEFEISPFSDIEVSHLEQVLTPSSVEEEVKNIIYKLVSESCKNCLAYDGVHSPDIQPSKNNSCSGVHISESSHIHVGPRIEVNVHVNRTGEGDSCYSAGSDDDDEKTKTLN</sequence>
<dbReference type="EMBL" id="BLKM01005581">
    <property type="protein sequence ID" value="GFG34820.1"/>
    <property type="molecule type" value="Genomic_DNA"/>
</dbReference>